<dbReference type="RefSeq" id="WP_262067070.1">
    <property type="nucleotide sequence ID" value="NZ_JAMXOD010000022.1"/>
</dbReference>
<gene>
    <name evidence="2" type="ORF">NK125_12870</name>
</gene>
<sequence>MIDVTNDILYQAASVWNKLSEYKYSLTYGYKNKLYEINLTFSPNDFPHLAGFQYLKDLALPKYNRSKILSRILNGTLNLKQIQKATQYEKMVLPRLEVLVQIKDALDNDFNLFSYMPDKYPFHTQIKADYLISHHSDIVSLVFIVQSYVDDSAQCNYLCCSTFKQGERNYESNQRPRVLLKKERIHINSGSSAILLDKLSSQN</sequence>
<name>A0ABT1EFR4_9FIRM</name>
<protein>
    <submittedName>
        <fullName evidence="2">PBECR4 domain-containing protein</fullName>
    </submittedName>
</protein>
<dbReference type="Pfam" id="PF18813">
    <property type="entry name" value="PBECR4"/>
    <property type="match status" value="1"/>
</dbReference>
<evidence type="ECO:0000313" key="2">
    <source>
        <dbReference type="EMBL" id="MCP1103297.1"/>
    </source>
</evidence>
<organism evidence="2 3">
    <name type="scientific">Aequitasia blattaphilus</name>
    <dbReference type="NCBI Taxonomy" id="2949332"/>
    <lineage>
        <taxon>Bacteria</taxon>
        <taxon>Bacillati</taxon>
        <taxon>Bacillota</taxon>
        <taxon>Clostridia</taxon>
        <taxon>Lachnospirales</taxon>
        <taxon>Lachnospiraceae</taxon>
        <taxon>Aequitasia</taxon>
    </lineage>
</organism>
<dbReference type="EMBL" id="JAMZFW010000022">
    <property type="protein sequence ID" value="MCP1103297.1"/>
    <property type="molecule type" value="Genomic_DNA"/>
</dbReference>
<keyword evidence="3" id="KW-1185">Reference proteome</keyword>
<dbReference type="InterPro" id="IPR041420">
    <property type="entry name" value="PBECR4"/>
</dbReference>
<feature type="domain" description="Phage-Barnase-EndoU-ColicinE5/D-RelE like nuclease 4" evidence="1">
    <location>
        <begin position="8"/>
        <end position="198"/>
    </location>
</feature>
<evidence type="ECO:0000313" key="3">
    <source>
        <dbReference type="Proteomes" id="UP001523566"/>
    </source>
</evidence>
<dbReference type="Proteomes" id="UP001523566">
    <property type="component" value="Unassembled WGS sequence"/>
</dbReference>
<accession>A0ABT1EFR4</accession>
<proteinExistence type="predicted"/>
<comment type="caution">
    <text evidence="2">The sequence shown here is derived from an EMBL/GenBank/DDBJ whole genome shotgun (WGS) entry which is preliminary data.</text>
</comment>
<reference evidence="2 3" key="1">
    <citation type="journal article" date="2022" name="Genome Biol. Evol.">
        <title>Host diet, physiology and behaviors set the stage for Lachnospiraceae cladogenesis.</title>
        <authorList>
            <person name="Vera-Ponce De Leon A."/>
            <person name="Schneider M."/>
            <person name="Jahnes B.C."/>
            <person name="Sadowski V."/>
            <person name="Camuy-Velez L.A."/>
            <person name="Duan J."/>
            <person name="Sabree Z.L."/>
        </authorList>
    </citation>
    <scope>NUCLEOTIDE SEQUENCE [LARGE SCALE GENOMIC DNA]</scope>
    <source>
        <strain evidence="2 3">PAL113</strain>
    </source>
</reference>
<evidence type="ECO:0000259" key="1">
    <source>
        <dbReference type="Pfam" id="PF18813"/>
    </source>
</evidence>